<evidence type="ECO:0000256" key="3">
    <source>
        <dbReference type="ARBA" id="ARBA00022801"/>
    </source>
</evidence>
<dbReference type="GO" id="GO:0016853">
    <property type="term" value="F:isomerase activity"/>
    <property type="evidence" value="ECO:0007669"/>
    <property type="project" value="UniProtKB-KW"/>
</dbReference>
<comment type="similarity">
    <text evidence="2 4">Belongs to the Nudix hydrolase family.</text>
</comment>
<dbReference type="AlphaFoldDB" id="A0A2A9D2A2"/>
<protein>
    <submittedName>
        <fullName evidence="6">Isopentenyldiphosphate isomerase</fullName>
    </submittedName>
</protein>
<dbReference type="Proteomes" id="UP000224915">
    <property type="component" value="Unassembled WGS sequence"/>
</dbReference>
<dbReference type="RefSeq" id="WP_169925971.1">
    <property type="nucleotide sequence ID" value="NZ_PDJD01000001.1"/>
</dbReference>
<evidence type="ECO:0000256" key="1">
    <source>
        <dbReference type="ARBA" id="ARBA00001946"/>
    </source>
</evidence>
<dbReference type="GO" id="GO:0016787">
    <property type="term" value="F:hydrolase activity"/>
    <property type="evidence" value="ECO:0007669"/>
    <property type="project" value="UniProtKB-KW"/>
</dbReference>
<dbReference type="CDD" id="cd04693">
    <property type="entry name" value="NUDIX_Hydrolase"/>
    <property type="match status" value="1"/>
</dbReference>
<organism evidence="6 7">
    <name type="scientific">Serinibacter salmoneus</name>
    <dbReference type="NCBI Taxonomy" id="556530"/>
    <lineage>
        <taxon>Bacteria</taxon>
        <taxon>Bacillati</taxon>
        <taxon>Actinomycetota</taxon>
        <taxon>Actinomycetes</taxon>
        <taxon>Micrococcales</taxon>
        <taxon>Beutenbergiaceae</taxon>
        <taxon>Serinibacter</taxon>
    </lineage>
</organism>
<evidence type="ECO:0000313" key="7">
    <source>
        <dbReference type="Proteomes" id="UP000224915"/>
    </source>
</evidence>
<dbReference type="SUPFAM" id="SSF55811">
    <property type="entry name" value="Nudix"/>
    <property type="match status" value="1"/>
</dbReference>
<comment type="caution">
    <text evidence="6">The sequence shown here is derived from an EMBL/GenBank/DDBJ whole genome shotgun (WGS) entry which is preliminary data.</text>
</comment>
<reference evidence="6 7" key="1">
    <citation type="submission" date="2017-10" db="EMBL/GenBank/DDBJ databases">
        <title>Sequencing the genomes of 1000 actinobacteria strains.</title>
        <authorList>
            <person name="Klenk H.-P."/>
        </authorList>
    </citation>
    <scope>NUCLEOTIDE SEQUENCE [LARGE SCALE GENOMIC DNA]</scope>
    <source>
        <strain evidence="6 7">DSM 21801</strain>
    </source>
</reference>
<comment type="cofactor">
    <cofactor evidence="1">
        <name>Mg(2+)</name>
        <dbReference type="ChEBI" id="CHEBI:18420"/>
    </cofactor>
</comment>
<dbReference type="Gene3D" id="3.90.79.10">
    <property type="entry name" value="Nucleoside Triphosphate Pyrophosphohydrolase"/>
    <property type="match status" value="1"/>
</dbReference>
<evidence type="ECO:0000256" key="4">
    <source>
        <dbReference type="RuleBase" id="RU003476"/>
    </source>
</evidence>
<dbReference type="Pfam" id="PF00293">
    <property type="entry name" value="NUDIX"/>
    <property type="match status" value="1"/>
</dbReference>
<dbReference type="PANTHER" id="PTHR43046:SF14">
    <property type="entry name" value="MUTT_NUDIX FAMILY PROTEIN"/>
    <property type="match status" value="1"/>
</dbReference>
<evidence type="ECO:0000313" key="6">
    <source>
        <dbReference type="EMBL" id="PFG20848.1"/>
    </source>
</evidence>
<feature type="domain" description="Nudix hydrolase" evidence="5">
    <location>
        <begin position="31"/>
        <end position="157"/>
    </location>
</feature>
<evidence type="ECO:0000259" key="5">
    <source>
        <dbReference type="PROSITE" id="PS51462"/>
    </source>
</evidence>
<evidence type="ECO:0000256" key="2">
    <source>
        <dbReference type="ARBA" id="ARBA00005582"/>
    </source>
</evidence>
<proteinExistence type="inferred from homology"/>
<dbReference type="InterPro" id="IPR000086">
    <property type="entry name" value="NUDIX_hydrolase_dom"/>
</dbReference>
<dbReference type="PANTHER" id="PTHR43046">
    <property type="entry name" value="GDP-MANNOSE MANNOSYL HYDROLASE"/>
    <property type="match status" value="1"/>
</dbReference>
<dbReference type="InterPro" id="IPR020084">
    <property type="entry name" value="NUDIX_hydrolase_CS"/>
</dbReference>
<dbReference type="EMBL" id="PDJD01000001">
    <property type="protein sequence ID" value="PFG20848.1"/>
    <property type="molecule type" value="Genomic_DNA"/>
</dbReference>
<dbReference type="PRINTS" id="PR00502">
    <property type="entry name" value="NUDIXFAMILY"/>
</dbReference>
<dbReference type="InterPro" id="IPR015797">
    <property type="entry name" value="NUDIX_hydrolase-like_dom_sf"/>
</dbReference>
<dbReference type="InterPro" id="IPR020476">
    <property type="entry name" value="Nudix_hydrolase"/>
</dbReference>
<sequence>MAEWWDLRDPDGEPIGQRYQRGSAAPLPEGAFHLVSSVCAVRADGRVLITRRAPGKTYPGEWEFPAGSAVSGEESRSAAVRELHEESGLAVAEADLVLVARFVHGSEIFDLYAVSIPGDPVLALDPEEVDDAAWVTLYGLAARAAGVGGAGAPQMCGPWVRRLREQWQALSSAVAAVQASS</sequence>
<keyword evidence="7" id="KW-1185">Reference proteome</keyword>
<keyword evidence="3 4" id="KW-0378">Hydrolase</keyword>
<dbReference type="PROSITE" id="PS51462">
    <property type="entry name" value="NUDIX"/>
    <property type="match status" value="1"/>
</dbReference>
<name>A0A2A9D2A2_9MICO</name>
<dbReference type="PROSITE" id="PS00893">
    <property type="entry name" value="NUDIX_BOX"/>
    <property type="match status" value="1"/>
</dbReference>
<keyword evidence="6" id="KW-0413">Isomerase</keyword>
<accession>A0A2A9D2A2</accession>
<gene>
    <name evidence="6" type="ORF">ATL40_2463</name>
</gene>